<feature type="transmembrane region" description="Helical" evidence="1">
    <location>
        <begin position="34"/>
        <end position="56"/>
    </location>
</feature>
<dbReference type="OrthoDB" id="2192411at2759"/>
<gene>
    <name evidence="2" type="ordered locus">ECU08_1320</name>
</gene>
<evidence type="ECO:0000313" key="3">
    <source>
        <dbReference type="Proteomes" id="UP000000819"/>
    </source>
</evidence>
<sequence length="94" mass="10627">MQRAKEMSMEKCLLLAMAISICLARMYVAMSLLGYVVLQCIVVCLFILSVSIYGALRIRNGDKENKIYAERVARYDALDSLNKMEEPCQGTPKE</sequence>
<dbReference type="HOGENOM" id="CLU_190111_0_0_1"/>
<keyword evidence="1" id="KW-0812">Transmembrane</keyword>
<dbReference type="EMBL" id="AL590448">
    <property type="protein sequence ID" value="CAD26437.2"/>
    <property type="molecule type" value="Genomic_DNA"/>
</dbReference>
<dbReference type="KEGG" id="ecu:ECU08_1320"/>
<dbReference type="GeneID" id="859683"/>
<keyword evidence="1" id="KW-0472">Membrane</keyword>
<organism evidence="2 3">
    <name type="scientific">Encephalitozoon cuniculi (strain GB-M1)</name>
    <name type="common">Microsporidian parasite</name>
    <dbReference type="NCBI Taxonomy" id="284813"/>
    <lineage>
        <taxon>Eukaryota</taxon>
        <taxon>Fungi</taxon>
        <taxon>Fungi incertae sedis</taxon>
        <taxon>Microsporidia</taxon>
        <taxon>Unikaryonidae</taxon>
        <taxon>Encephalitozoon</taxon>
    </lineage>
</organism>
<dbReference type="Proteomes" id="UP000000819">
    <property type="component" value="Chromosome VIII"/>
</dbReference>
<evidence type="ECO:0000256" key="1">
    <source>
        <dbReference type="SAM" id="Phobius"/>
    </source>
</evidence>
<evidence type="ECO:0000313" key="2">
    <source>
        <dbReference type="EMBL" id="CAD26437.2"/>
    </source>
</evidence>
<dbReference type="InParanoid" id="Q8SUN1"/>
<reference evidence="2 3" key="1">
    <citation type="journal article" date="2001" name="Nature">
        <title>Genome sequence and gene compaction of the eukaryote parasite Encephalitozoon cuniculi.</title>
        <authorList>
            <person name="Katinka M.D."/>
            <person name="Duprat S."/>
            <person name="Cornillot E."/>
            <person name="Metenier G."/>
            <person name="Thomarat F."/>
            <person name="Prensier G."/>
            <person name="Barbe V."/>
            <person name="Peyretaillade E."/>
            <person name="Brottier P."/>
            <person name="Wincker P."/>
            <person name="Delbac F."/>
            <person name="El Alaoui H."/>
            <person name="Peyret P."/>
            <person name="Saurin W."/>
            <person name="Gouy M."/>
            <person name="Weissenbach J."/>
            <person name="Vivares C.P."/>
        </authorList>
    </citation>
    <scope>NUCLEOTIDE SEQUENCE [LARGE SCALE GENOMIC DNA]</scope>
    <source>
        <strain evidence="2 3">GB-M1</strain>
    </source>
</reference>
<dbReference type="RefSeq" id="NP_597261.2">
    <property type="nucleotide sequence ID" value="NM_001041870.2"/>
</dbReference>
<reference evidence="2 3" key="2">
    <citation type="journal article" date="2009" name="BMC Genomics">
        <title>Identification of transcriptional signals in Encephalitozoon cuniculi widespread among Microsporidia phylum: support for accurate structural genome annotation.</title>
        <authorList>
            <person name="Peyretaillade E."/>
            <person name="Goncalves O."/>
            <person name="Terrat S."/>
            <person name="Dugat-Bony E."/>
            <person name="Wincker P."/>
            <person name="Cornman R.S."/>
            <person name="Evans J.D."/>
            <person name="Delbac F."/>
            <person name="Peyret P."/>
        </authorList>
    </citation>
    <scope>NUCLEOTIDE SEQUENCE [LARGE SCALE GENOMIC DNA]</scope>
    <source>
        <strain evidence="2 3">GB-M1</strain>
    </source>
</reference>
<accession>Q8SUN1</accession>
<name>Q8SUN1_ENCCU</name>
<protein>
    <submittedName>
        <fullName evidence="2">Uncharacterized protein</fullName>
    </submittedName>
</protein>
<keyword evidence="1" id="KW-1133">Transmembrane helix</keyword>
<dbReference type="AlphaFoldDB" id="Q8SUN1"/>
<keyword evidence="3" id="KW-1185">Reference proteome</keyword>
<proteinExistence type="predicted"/>